<protein>
    <recommendedName>
        <fullName evidence="2">Aspartyl/glutamyl-tRNA(Asn/Gln) amidotransferase subunit C</fullName>
        <shortName evidence="2">Asp/Glu-ADT subunit C</shortName>
        <ecNumber evidence="2">6.3.5.-</ecNumber>
    </recommendedName>
</protein>
<dbReference type="InterPro" id="IPR036113">
    <property type="entry name" value="Asp/Glu-ADT_sf_sub_c"/>
</dbReference>
<dbReference type="RefSeq" id="WP_144301919.1">
    <property type="nucleotide sequence ID" value="NZ_QMIE01000003.1"/>
</dbReference>
<reference evidence="3 4" key="1">
    <citation type="submission" date="2018-06" db="EMBL/GenBank/DDBJ databases">
        <title>Complete genome of Desulfovibrio indonesiensis P37SLT.</title>
        <authorList>
            <person name="Crispim J.S."/>
            <person name="Vidigal P.M.P."/>
            <person name="Silva L.C.F."/>
            <person name="Laguardia C.N."/>
            <person name="Araujo L.C."/>
            <person name="Dias R.S."/>
            <person name="Sousa M.P."/>
            <person name="Paula S.O."/>
            <person name="Silva C."/>
        </authorList>
    </citation>
    <scope>NUCLEOTIDE SEQUENCE [LARGE SCALE GENOMIC DNA]</scope>
    <source>
        <strain evidence="3 4">P37SLT</strain>
    </source>
</reference>
<sequence>MSTKKDILSTEEVARIARLARLEPAPDKLERYAGQLGDILEHMEILAEVDVTGVDPLYSPVEHETVFREDVAKRRATREQILSNAPQDDGAFYIVPKIV</sequence>
<dbReference type="GO" id="GO:0005524">
    <property type="term" value="F:ATP binding"/>
    <property type="evidence" value="ECO:0007669"/>
    <property type="project" value="UniProtKB-KW"/>
</dbReference>
<dbReference type="InterPro" id="IPR003837">
    <property type="entry name" value="GatC"/>
</dbReference>
<dbReference type="Gene3D" id="1.10.20.60">
    <property type="entry name" value="Glu-tRNAGln amidotransferase C subunit, N-terminal domain"/>
    <property type="match status" value="1"/>
</dbReference>
<comment type="subunit">
    <text evidence="2">Heterotrimer of A, B and C subunits.</text>
</comment>
<dbReference type="PANTHER" id="PTHR15004">
    <property type="entry name" value="GLUTAMYL-TRNA(GLN) AMIDOTRANSFERASE SUBUNIT C, MITOCHONDRIAL"/>
    <property type="match status" value="1"/>
</dbReference>
<keyword evidence="2" id="KW-0436">Ligase</keyword>
<dbReference type="GO" id="GO:0070681">
    <property type="term" value="P:glutaminyl-tRNAGln biosynthesis via transamidation"/>
    <property type="evidence" value="ECO:0007669"/>
    <property type="project" value="TreeGrafter"/>
</dbReference>
<dbReference type="Proteomes" id="UP000448292">
    <property type="component" value="Unassembled WGS sequence"/>
</dbReference>
<evidence type="ECO:0000313" key="4">
    <source>
        <dbReference type="Proteomes" id="UP000448292"/>
    </source>
</evidence>
<comment type="catalytic activity">
    <reaction evidence="2">
        <text>L-glutamyl-tRNA(Gln) + L-glutamine + ATP + H2O = L-glutaminyl-tRNA(Gln) + L-glutamate + ADP + phosphate + H(+)</text>
        <dbReference type="Rhea" id="RHEA:17521"/>
        <dbReference type="Rhea" id="RHEA-COMP:9681"/>
        <dbReference type="Rhea" id="RHEA-COMP:9684"/>
        <dbReference type="ChEBI" id="CHEBI:15377"/>
        <dbReference type="ChEBI" id="CHEBI:15378"/>
        <dbReference type="ChEBI" id="CHEBI:29985"/>
        <dbReference type="ChEBI" id="CHEBI:30616"/>
        <dbReference type="ChEBI" id="CHEBI:43474"/>
        <dbReference type="ChEBI" id="CHEBI:58359"/>
        <dbReference type="ChEBI" id="CHEBI:78520"/>
        <dbReference type="ChEBI" id="CHEBI:78521"/>
        <dbReference type="ChEBI" id="CHEBI:456216"/>
    </reaction>
</comment>
<keyword evidence="2" id="KW-0648">Protein biosynthesis</keyword>
<dbReference type="SUPFAM" id="SSF141000">
    <property type="entry name" value="Glu-tRNAGln amidotransferase C subunit"/>
    <property type="match status" value="1"/>
</dbReference>
<comment type="catalytic activity">
    <reaction evidence="2">
        <text>L-aspartyl-tRNA(Asn) + L-glutamine + ATP + H2O = L-asparaginyl-tRNA(Asn) + L-glutamate + ADP + phosphate + 2 H(+)</text>
        <dbReference type="Rhea" id="RHEA:14513"/>
        <dbReference type="Rhea" id="RHEA-COMP:9674"/>
        <dbReference type="Rhea" id="RHEA-COMP:9677"/>
        <dbReference type="ChEBI" id="CHEBI:15377"/>
        <dbReference type="ChEBI" id="CHEBI:15378"/>
        <dbReference type="ChEBI" id="CHEBI:29985"/>
        <dbReference type="ChEBI" id="CHEBI:30616"/>
        <dbReference type="ChEBI" id="CHEBI:43474"/>
        <dbReference type="ChEBI" id="CHEBI:58359"/>
        <dbReference type="ChEBI" id="CHEBI:78515"/>
        <dbReference type="ChEBI" id="CHEBI:78516"/>
        <dbReference type="ChEBI" id="CHEBI:456216"/>
    </reaction>
</comment>
<dbReference type="GO" id="GO:0006412">
    <property type="term" value="P:translation"/>
    <property type="evidence" value="ECO:0007669"/>
    <property type="project" value="UniProtKB-UniRule"/>
</dbReference>
<keyword evidence="3" id="KW-0808">Transferase</keyword>
<name>A0A7M3MHW5_9BACT</name>
<dbReference type="OrthoDB" id="9813938at2"/>
<evidence type="ECO:0000313" key="3">
    <source>
        <dbReference type="EMBL" id="TVM18664.1"/>
    </source>
</evidence>
<comment type="similarity">
    <text evidence="2">Belongs to the GatC family.</text>
</comment>
<dbReference type="GO" id="GO:0050567">
    <property type="term" value="F:glutaminyl-tRNA synthase (glutamine-hydrolyzing) activity"/>
    <property type="evidence" value="ECO:0007669"/>
    <property type="project" value="UniProtKB-UniRule"/>
</dbReference>
<accession>A0A7M3MHW5</accession>
<comment type="caution">
    <text evidence="3">The sequence shown here is derived from an EMBL/GenBank/DDBJ whole genome shotgun (WGS) entry which is preliminary data.</text>
</comment>
<dbReference type="GO" id="GO:0006450">
    <property type="term" value="P:regulation of translational fidelity"/>
    <property type="evidence" value="ECO:0007669"/>
    <property type="project" value="InterPro"/>
</dbReference>
<evidence type="ECO:0000256" key="2">
    <source>
        <dbReference type="HAMAP-Rule" id="MF_00122"/>
    </source>
</evidence>
<dbReference type="HAMAP" id="MF_00122">
    <property type="entry name" value="GatC"/>
    <property type="match status" value="1"/>
</dbReference>
<dbReference type="GO" id="GO:0016740">
    <property type="term" value="F:transferase activity"/>
    <property type="evidence" value="ECO:0007669"/>
    <property type="project" value="UniProtKB-KW"/>
</dbReference>
<evidence type="ECO:0000256" key="1">
    <source>
        <dbReference type="ARBA" id="ARBA00022840"/>
    </source>
</evidence>
<dbReference type="PANTHER" id="PTHR15004:SF0">
    <property type="entry name" value="GLUTAMYL-TRNA(GLN) AMIDOTRANSFERASE SUBUNIT C, MITOCHONDRIAL"/>
    <property type="match status" value="1"/>
</dbReference>
<keyword evidence="4" id="KW-1185">Reference proteome</keyword>
<dbReference type="NCBIfam" id="TIGR00135">
    <property type="entry name" value="gatC"/>
    <property type="match status" value="1"/>
</dbReference>
<keyword evidence="2" id="KW-0547">Nucleotide-binding</keyword>
<dbReference type="AlphaFoldDB" id="A0A7M3MHW5"/>
<proteinExistence type="inferred from homology"/>
<comment type="function">
    <text evidence="2">Allows the formation of correctly charged Asn-tRNA(Asn) or Gln-tRNA(Gln) through the transamidation of misacylated Asp-tRNA(Asn) or Glu-tRNA(Gln) in organisms which lack either or both of asparaginyl-tRNA or glutaminyl-tRNA synthetases. The reaction takes place in the presence of glutamine and ATP through an activated phospho-Asp-tRNA(Asn) or phospho-Glu-tRNA(Gln).</text>
</comment>
<dbReference type="EC" id="6.3.5.-" evidence="2"/>
<dbReference type="EMBL" id="QMIE01000003">
    <property type="protein sequence ID" value="TVM18664.1"/>
    <property type="molecule type" value="Genomic_DNA"/>
</dbReference>
<dbReference type="Pfam" id="PF02686">
    <property type="entry name" value="GatC"/>
    <property type="match status" value="1"/>
</dbReference>
<organism evidence="3 4">
    <name type="scientific">Oceanidesulfovibrio indonesiensis</name>
    <dbReference type="NCBI Taxonomy" id="54767"/>
    <lineage>
        <taxon>Bacteria</taxon>
        <taxon>Pseudomonadati</taxon>
        <taxon>Thermodesulfobacteriota</taxon>
        <taxon>Desulfovibrionia</taxon>
        <taxon>Desulfovibrionales</taxon>
        <taxon>Desulfovibrionaceae</taxon>
        <taxon>Oceanidesulfovibrio</taxon>
    </lineage>
</organism>
<keyword evidence="1 2" id="KW-0067">ATP-binding</keyword>
<gene>
    <name evidence="2" type="primary">gatC</name>
    <name evidence="3" type="ORF">DPQ33_04065</name>
</gene>